<dbReference type="Proteomes" id="UP001152795">
    <property type="component" value="Unassembled WGS sequence"/>
</dbReference>
<evidence type="ECO:0000313" key="2">
    <source>
        <dbReference type="Proteomes" id="UP001152795"/>
    </source>
</evidence>
<evidence type="ECO:0000313" key="1">
    <source>
        <dbReference type="EMBL" id="CAB3981941.1"/>
    </source>
</evidence>
<dbReference type="AlphaFoldDB" id="A0A6S7G8X3"/>
<keyword evidence="2" id="KW-1185">Reference proteome</keyword>
<reference evidence="1" key="1">
    <citation type="submission" date="2020-04" db="EMBL/GenBank/DDBJ databases">
        <authorList>
            <person name="Alioto T."/>
            <person name="Alioto T."/>
            <person name="Gomez Garrido J."/>
        </authorList>
    </citation>
    <scope>NUCLEOTIDE SEQUENCE</scope>
    <source>
        <strain evidence="1">A484AB</strain>
    </source>
</reference>
<dbReference type="EMBL" id="CACRXK020000446">
    <property type="protein sequence ID" value="CAB3981941.1"/>
    <property type="molecule type" value="Genomic_DNA"/>
</dbReference>
<organism evidence="1 2">
    <name type="scientific">Paramuricea clavata</name>
    <name type="common">Red gorgonian</name>
    <name type="synonym">Violescent sea-whip</name>
    <dbReference type="NCBI Taxonomy" id="317549"/>
    <lineage>
        <taxon>Eukaryota</taxon>
        <taxon>Metazoa</taxon>
        <taxon>Cnidaria</taxon>
        <taxon>Anthozoa</taxon>
        <taxon>Octocorallia</taxon>
        <taxon>Malacalcyonacea</taxon>
        <taxon>Plexauridae</taxon>
        <taxon>Paramuricea</taxon>
    </lineage>
</organism>
<comment type="caution">
    <text evidence="1">The sequence shown here is derived from an EMBL/GenBank/DDBJ whole genome shotgun (WGS) entry which is preliminary data.</text>
</comment>
<protein>
    <submittedName>
        <fullName evidence="1">Uncharacterized protein</fullName>
    </submittedName>
</protein>
<proteinExistence type="predicted"/>
<dbReference type="OrthoDB" id="549905at2759"/>
<feature type="non-terminal residue" evidence="1">
    <location>
        <position position="141"/>
    </location>
</feature>
<accession>A0A6S7G8X3</accession>
<name>A0A6S7G8X3_PARCT</name>
<gene>
    <name evidence="1" type="ORF">PACLA_8A088608</name>
</gene>
<sequence length="141" mass="15846">MAADIRVALFEQNKRMWRSVFTTVNNSLVYIDNNVAELLHWSGSTLDMINAGAIRLQNIESGLSGSKDERKAVFISSSLLPGKGIEKLQKIIESSHFQSCTIFCTVTDADMSLAFKQGGNVENESFYDKLKENVTFWMNNK</sequence>